<comment type="caution">
    <text evidence="2">The sequence shown here is derived from an EMBL/GenBank/DDBJ whole genome shotgun (WGS) entry which is preliminary data.</text>
</comment>
<name>A0ABU4PVU6_9GAMM</name>
<evidence type="ECO:0000313" key="2">
    <source>
        <dbReference type="EMBL" id="MDX5990765.1"/>
    </source>
</evidence>
<accession>A0ABU4PVU6</accession>
<reference evidence="2 3" key="1">
    <citation type="submission" date="2023-11" db="EMBL/GenBank/DDBJ databases">
        <title>MicrobeMod: A computational toolkit for identifying prokaryotic methylation and restriction-modification with nanopore sequencing.</title>
        <authorList>
            <person name="Crits-Christoph A."/>
            <person name="Kang S.C."/>
            <person name="Lee H."/>
            <person name="Ostrov N."/>
        </authorList>
    </citation>
    <scope>NUCLEOTIDE SEQUENCE [LARGE SCALE GENOMIC DNA]</scope>
    <source>
        <strain evidence="2 3">ATCC BAA-571</strain>
    </source>
</reference>
<dbReference type="Proteomes" id="UP001278050">
    <property type="component" value="Unassembled WGS sequence"/>
</dbReference>
<organism evidence="2 3">
    <name type="scientific">Ectopseudomonas alcaliphila</name>
    <dbReference type="NCBI Taxonomy" id="101564"/>
    <lineage>
        <taxon>Bacteria</taxon>
        <taxon>Pseudomonadati</taxon>
        <taxon>Pseudomonadota</taxon>
        <taxon>Gammaproteobacteria</taxon>
        <taxon>Pseudomonadales</taxon>
        <taxon>Pseudomonadaceae</taxon>
        <taxon>Ectopseudomonas</taxon>
    </lineage>
</organism>
<feature type="region of interest" description="Disordered" evidence="1">
    <location>
        <begin position="98"/>
        <end position="122"/>
    </location>
</feature>
<keyword evidence="3" id="KW-1185">Reference proteome</keyword>
<gene>
    <name evidence="2" type="ORF">SIM71_01695</name>
</gene>
<protein>
    <submittedName>
        <fullName evidence="2">Uncharacterized protein</fullName>
    </submittedName>
</protein>
<evidence type="ECO:0000256" key="1">
    <source>
        <dbReference type="SAM" id="MobiDB-lite"/>
    </source>
</evidence>
<dbReference type="EMBL" id="JAWXXP010000001">
    <property type="protein sequence ID" value="MDX5990765.1"/>
    <property type="molecule type" value="Genomic_DNA"/>
</dbReference>
<evidence type="ECO:0000313" key="3">
    <source>
        <dbReference type="Proteomes" id="UP001278050"/>
    </source>
</evidence>
<sequence length="152" mass="16346">MNANVEENIMRAIIPGLLLGALAAGDALADACYVSTSASSEAIQEVEQEFCYEFIGMSDGDIDWSCNNEESGGMMNSEQRKVASCADARLGSCEAALTQETLSNPRSGDDDRSKPRPVVPNDAKVITHYYQAGDLDQVRIDCESSGGTWQAR</sequence>
<proteinExistence type="predicted"/>